<name>A0AAN9U7D3_9PEZI</name>
<keyword evidence="2 6" id="KW-0812">Transmembrane</keyword>
<feature type="compositionally biased region" description="Polar residues" evidence="5">
    <location>
        <begin position="159"/>
        <end position="169"/>
    </location>
</feature>
<dbReference type="GO" id="GO:0000324">
    <property type="term" value="C:fungal-type vacuole"/>
    <property type="evidence" value="ECO:0007669"/>
    <property type="project" value="TreeGrafter"/>
</dbReference>
<evidence type="ECO:0000256" key="4">
    <source>
        <dbReference type="ARBA" id="ARBA00023136"/>
    </source>
</evidence>
<organism evidence="7 8">
    <name type="scientific">Diatrype stigma</name>
    <dbReference type="NCBI Taxonomy" id="117547"/>
    <lineage>
        <taxon>Eukaryota</taxon>
        <taxon>Fungi</taxon>
        <taxon>Dikarya</taxon>
        <taxon>Ascomycota</taxon>
        <taxon>Pezizomycotina</taxon>
        <taxon>Sordariomycetes</taxon>
        <taxon>Xylariomycetidae</taxon>
        <taxon>Xylariales</taxon>
        <taxon>Diatrypaceae</taxon>
        <taxon>Diatrype</taxon>
    </lineage>
</organism>
<evidence type="ECO:0000256" key="5">
    <source>
        <dbReference type="SAM" id="MobiDB-lite"/>
    </source>
</evidence>
<evidence type="ECO:0000256" key="3">
    <source>
        <dbReference type="ARBA" id="ARBA00022989"/>
    </source>
</evidence>
<comment type="caution">
    <text evidence="7">The sequence shown here is derived from an EMBL/GenBank/DDBJ whole genome shotgun (WGS) entry which is preliminary data.</text>
</comment>
<accession>A0AAN9U7D3</accession>
<dbReference type="PANTHER" id="PTHR31465">
    <property type="entry name" value="PROTEIN RTA1-RELATED"/>
    <property type="match status" value="1"/>
</dbReference>
<evidence type="ECO:0000256" key="1">
    <source>
        <dbReference type="ARBA" id="ARBA00004141"/>
    </source>
</evidence>
<sequence length="169" mass="18224">MGTNLLAGFSAATLLLIVRTAFRIVVIAEGFQSSVAQAEVLFLVFDGAMVFLASAVLLAFFPGRVFGRSWRLTSARHRPSYSSSSLPLPPPSSSFSAAVAKSPRRPPRPLPAVQLLPSQKSPGIGGRIISPKSSPRQSQKGEHSPRYSPRKAYPPPPSQRTLVDSETLW</sequence>
<proteinExistence type="predicted"/>
<dbReference type="PANTHER" id="PTHR31465:SF9">
    <property type="entry name" value="SPHINGOID LONG-CHAIN BASE TRANSPORTER RSB1"/>
    <property type="match status" value="1"/>
</dbReference>
<protein>
    <submittedName>
        <fullName evidence="7">Uncharacterized protein</fullName>
    </submittedName>
</protein>
<dbReference type="GO" id="GO:0005886">
    <property type="term" value="C:plasma membrane"/>
    <property type="evidence" value="ECO:0007669"/>
    <property type="project" value="TreeGrafter"/>
</dbReference>
<dbReference type="Pfam" id="PF04479">
    <property type="entry name" value="RTA1"/>
    <property type="match status" value="1"/>
</dbReference>
<gene>
    <name evidence="7" type="ORF">SLS62_010908</name>
</gene>
<keyword evidence="3 6" id="KW-1133">Transmembrane helix</keyword>
<evidence type="ECO:0000256" key="2">
    <source>
        <dbReference type="ARBA" id="ARBA00022692"/>
    </source>
</evidence>
<evidence type="ECO:0000313" key="7">
    <source>
        <dbReference type="EMBL" id="KAK7741896.1"/>
    </source>
</evidence>
<keyword evidence="4 6" id="KW-0472">Membrane</keyword>
<feature type="region of interest" description="Disordered" evidence="5">
    <location>
        <begin position="78"/>
        <end position="169"/>
    </location>
</feature>
<keyword evidence="8" id="KW-1185">Reference proteome</keyword>
<evidence type="ECO:0000313" key="8">
    <source>
        <dbReference type="Proteomes" id="UP001320420"/>
    </source>
</evidence>
<dbReference type="InterPro" id="IPR007568">
    <property type="entry name" value="RTA1"/>
</dbReference>
<dbReference type="AlphaFoldDB" id="A0AAN9U7D3"/>
<comment type="subcellular location">
    <subcellularLocation>
        <location evidence="1">Membrane</location>
        <topology evidence="1">Multi-pass membrane protein</topology>
    </subcellularLocation>
</comment>
<reference evidence="7 8" key="1">
    <citation type="submission" date="2024-02" db="EMBL/GenBank/DDBJ databases">
        <title>De novo assembly and annotation of 12 fungi associated with fruit tree decline syndrome in Ontario, Canada.</title>
        <authorList>
            <person name="Sulman M."/>
            <person name="Ellouze W."/>
            <person name="Ilyukhin E."/>
        </authorList>
    </citation>
    <scope>NUCLEOTIDE SEQUENCE [LARGE SCALE GENOMIC DNA]</scope>
    <source>
        <strain evidence="7 8">M11/M66-122</strain>
    </source>
</reference>
<evidence type="ECO:0000256" key="6">
    <source>
        <dbReference type="SAM" id="Phobius"/>
    </source>
</evidence>
<dbReference type="Proteomes" id="UP001320420">
    <property type="component" value="Unassembled WGS sequence"/>
</dbReference>
<dbReference type="EMBL" id="JAKJXP020000154">
    <property type="protein sequence ID" value="KAK7741896.1"/>
    <property type="molecule type" value="Genomic_DNA"/>
</dbReference>
<feature type="transmembrane region" description="Helical" evidence="6">
    <location>
        <begin position="39"/>
        <end position="61"/>
    </location>
</feature>